<dbReference type="OrthoDB" id="6620093at2"/>
<accession>A0A3S9PRK8</accession>
<reference evidence="3 4" key="1">
    <citation type="submission" date="2018-12" db="EMBL/GenBank/DDBJ databases">
        <title>The whole draft genome of Streptomyce luteoverticillatus CGMCC 15060.</title>
        <authorList>
            <person name="Feng Z."/>
            <person name="Chen G."/>
            <person name="Zhang J."/>
            <person name="Zhu H."/>
            <person name="Yu X."/>
            <person name="Zhang W."/>
            <person name="Zhang X."/>
        </authorList>
    </citation>
    <scope>NUCLEOTIDE SEQUENCE [LARGE SCALE GENOMIC DNA]</scope>
    <source>
        <strain evidence="3 4">CGMCC 15060</strain>
    </source>
</reference>
<evidence type="ECO:0000256" key="2">
    <source>
        <dbReference type="ARBA" id="ARBA00022679"/>
    </source>
</evidence>
<dbReference type="PANTHER" id="PTHR48043:SF145">
    <property type="entry name" value="FI06409P-RELATED"/>
    <property type="match status" value="1"/>
</dbReference>
<keyword evidence="4" id="KW-1185">Reference proteome</keyword>
<dbReference type="EMBL" id="CP034587">
    <property type="protein sequence ID" value="AZQ75052.1"/>
    <property type="molecule type" value="Genomic_DNA"/>
</dbReference>
<dbReference type="GO" id="GO:0008194">
    <property type="term" value="F:UDP-glycosyltransferase activity"/>
    <property type="evidence" value="ECO:0007669"/>
    <property type="project" value="InterPro"/>
</dbReference>
<organism evidence="3 4">
    <name type="scientific">Streptomyces luteoverticillatus</name>
    <name type="common">Streptoverticillium luteoverticillatus</name>
    <dbReference type="NCBI Taxonomy" id="66425"/>
    <lineage>
        <taxon>Bacteria</taxon>
        <taxon>Bacillati</taxon>
        <taxon>Actinomycetota</taxon>
        <taxon>Actinomycetes</taxon>
        <taxon>Kitasatosporales</taxon>
        <taxon>Streptomycetaceae</taxon>
        <taxon>Streptomyces</taxon>
    </lineage>
</organism>
<sequence>MAGLRSVPINWRGPHVTFGVPRRGCGTASEAWRRGVEFHGAGTDWTCDPAVQQAAGEIWKKSGNSPFNRYIFGQVWPDQAAAKAHDLIIAWRRARPDLVIAECSDLGAHLAAKVLDLPVFAADNGLGPVLLELWDTDIAPALTSLYKRHGQDTPVLPAMLTPAPVPWFYRTPPPPPAARAVRRTVAEFRTVLPERLDRSPSSRPLVYVSLGTLATAMPGLRAVVGSVYREILAALSGIDCDAIVSAGDLAQDLPSTDPSIEVVEHVPQPVLLRRVDLFVTHAGRASLLDAVQGITPVLGMGVLADQPDNAAVFARRGLGRALELTARRGEIADAVTAVLGDSHYNDAMTAANAELPQLPPLDITELRDRV</sequence>
<dbReference type="InterPro" id="IPR002213">
    <property type="entry name" value="UDP_glucos_trans"/>
</dbReference>
<protein>
    <submittedName>
        <fullName evidence="3">Glycosyltransferase</fullName>
    </submittedName>
</protein>
<dbReference type="AlphaFoldDB" id="A0A3S9PRK8"/>
<dbReference type="Proteomes" id="UP000267900">
    <property type="component" value="Chromosome"/>
</dbReference>
<evidence type="ECO:0000313" key="3">
    <source>
        <dbReference type="EMBL" id="AZQ75052.1"/>
    </source>
</evidence>
<dbReference type="Pfam" id="PF00201">
    <property type="entry name" value="UDPGT"/>
    <property type="match status" value="1"/>
</dbReference>
<keyword evidence="2 3" id="KW-0808">Transferase</keyword>
<dbReference type="InterPro" id="IPR050271">
    <property type="entry name" value="UDP-glycosyltransferase"/>
</dbReference>
<keyword evidence="1" id="KW-0328">Glycosyltransferase</keyword>
<proteinExistence type="predicted"/>
<evidence type="ECO:0000256" key="1">
    <source>
        <dbReference type="ARBA" id="ARBA00022676"/>
    </source>
</evidence>
<dbReference type="SUPFAM" id="SSF53756">
    <property type="entry name" value="UDP-Glycosyltransferase/glycogen phosphorylase"/>
    <property type="match status" value="1"/>
</dbReference>
<evidence type="ECO:0000313" key="4">
    <source>
        <dbReference type="Proteomes" id="UP000267900"/>
    </source>
</evidence>
<gene>
    <name evidence="3" type="ORF">EKH77_31325</name>
</gene>
<name>A0A3S9PRK8_STRLT</name>
<dbReference type="PANTHER" id="PTHR48043">
    <property type="entry name" value="EG:EG0003.4 PROTEIN-RELATED"/>
    <property type="match status" value="1"/>
</dbReference>
<dbReference type="Gene3D" id="3.40.50.2000">
    <property type="entry name" value="Glycogen Phosphorylase B"/>
    <property type="match status" value="2"/>
</dbReference>